<dbReference type="Proteomes" id="UP001557470">
    <property type="component" value="Unassembled WGS sequence"/>
</dbReference>
<dbReference type="EMBL" id="JAGEUA010000010">
    <property type="protein sequence ID" value="KAL0963738.1"/>
    <property type="molecule type" value="Genomic_DNA"/>
</dbReference>
<sequence>MAIDLFFGYFEIRTTFIIHTLTVKEIPMAGFFQQLRLLLWKNGLGVIRQPGWTVSLLVWPLVIFLILAITRSQFPPQRKDTCYVAPRNLPSTGFFPFLQTLMCNTDSSCQNKSHLFTNSLTKKKRATGTNHDTNSRVSLLPPGMSLLKMGGDVRAVLKETTEEPQLLDLWDMFLNASHQGIPMNLSFIEGFNSTLLGDEDSLDAMLESVTTLKRSFCSFSLTAFNMSSMPDPLAYSLATFCQSNDTLLEVSLLTINQVLTEMFMKDPAQTLTMMGTAVGVFERLQNENSLWEGLLSLPRLLMSSTSDMTLDQVLSEGESLLHNFNRTLTAIESSLPEANSSSVFKLKPAIVGGINLFQYIRNWHGKDIYITLGDVITVPPNTSTADIATVTALMQQVKIPLDNVVSLTMDKDLLQSYICNGNISDGLQEACNREIQHMLGWVDLDKVSQQTLLVWSEYAAQDDITFSKGLLQSLLGLLVVPSDQDSNNTRSRRSSVSQPQNVKEEMFLTVGSVAMDLLKDIPGWKYIQIALDTGHASIQLAMTTLNTLVEMMEKVWTAAHIYQETFIALMSNQTMADIFTGQVMNSAVKTIMKGLGTQGPVDCEHLLEEWSWLSPLSSVQFSLWKTFLCSRDRSALQDALLTEWMPVANVLFNFLNGFTTNATIPMIIADWHEVSASLASANGSLANFTSLFDNAYLAGWDIEDFSEVDWTQILIKRAFDAFILMGTQLQNSPLWPSMESYFHIGQWIMNYQPNITAPPNCTLDPNTYAPICKTGFNWQKFVSNVTPLLQEFSANPASVVRIVQGSLNFMESVYGNNYTGTVIQLLSSGRVPGNASIPALLENLFTILNNNFSRASNDISLEQFSANPQLPLSFVREMLDALGLNPLETLWIQEEGAHPLNASSVMAIALEVA</sequence>
<accession>A0ABD0W3X0</accession>
<reference evidence="1 2" key="1">
    <citation type="submission" date="2024-06" db="EMBL/GenBank/DDBJ databases">
        <authorList>
            <person name="Pan Q."/>
            <person name="Wen M."/>
            <person name="Jouanno E."/>
            <person name="Zahm M."/>
            <person name="Klopp C."/>
            <person name="Cabau C."/>
            <person name="Louis A."/>
            <person name="Berthelot C."/>
            <person name="Parey E."/>
            <person name="Roest Crollius H."/>
            <person name="Montfort J."/>
            <person name="Robinson-Rechavi M."/>
            <person name="Bouchez O."/>
            <person name="Lampietro C."/>
            <person name="Lopez Roques C."/>
            <person name="Donnadieu C."/>
            <person name="Postlethwait J."/>
            <person name="Bobe J."/>
            <person name="Verreycken H."/>
            <person name="Guiguen Y."/>
        </authorList>
    </citation>
    <scope>NUCLEOTIDE SEQUENCE [LARGE SCALE GENOMIC DNA]</scope>
    <source>
        <strain evidence="1">Up_M1</strain>
        <tissue evidence="1">Testis</tissue>
    </source>
</reference>
<comment type="caution">
    <text evidence="1">The sequence shown here is derived from an EMBL/GenBank/DDBJ whole genome shotgun (WGS) entry which is preliminary data.</text>
</comment>
<name>A0ABD0W3X0_UMBPY</name>
<evidence type="ECO:0000313" key="2">
    <source>
        <dbReference type="Proteomes" id="UP001557470"/>
    </source>
</evidence>
<protein>
    <submittedName>
        <fullName evidence="1">Uncharacterized protein</fullName>
    </submittedName>
</protein>
<evidence type="ECO:0000313" key="1">
    <source>
        <dbReference type="EMBL" id="KAL0963738.1"/>
    </source>
</evidence>
<gene>
    <name evidence="1" type="ORF">UPYG_G00310300</name>
</gene>
<proteinExistence type="predicted"/>
<keyword evidence="2" id="KW-1185">Reference proteome</keyword>
<dbReference type="AlphaFoldDB" id="A0ABD0W3X0"/>
<organism evidence="1 2">
    <name type="scientific">Umbra pygmaea</name>
    <name type="common">Eastern mudminnow</name>
    <dbReference type="NCBI Taxonomy" id="75934"/>
    <lineage>
        <taxon>Eukaryota</taxon>
        <taxon>Metazoa</taxon>
        <taxon>Chordata</taxon>
        <taxon>Craniata</taxon>
        <taxon>Vertebrata</taxon>
        <taxon>Euteleostomi</taxon>
        <taxon>Actinopterygii</taxon>
        <taxon>Neopterygii</taxon>
        <taxon>Teleostei</taxon>
        <taxon>Protacanthopterygii</taxon>
        <taxon>Esociformes</taxon>
        <taxon>Umbridae</taxon>
        <taxon>Umbra</taxon>
    </lineage>
</organism>